<dbReference type="InterPro" id="IPR059000">
    <property type="entry name" value="ATPase_P-type_domA"/>
</dbReference>
<feature type="transmembrane region" description="Helical" evidence="8">
    <location>
        <begin position="785"/>
        <end position="806"/>
    </location>
</feature>
<keyword evidence="5" id="KW-1278">Translocase</keyword>
<dbReference type="InterPro" id="IPR006121">
    <property type="entry name" value="HMA_dom"/>
</dbReference>
<evidence type="ECO:0000259" key="9">
    <source>
        <dbReference type="PROSITE" id="PS50846"/>
    </source>
</evidence>
<dbReference type="SFLD" id="SFLDS00003">
    <property type="entry name" value="Haloacid_Dehalogenase"/>
    <property type="match status" value="1"/>
</dbReference>
<keyword evidence="4 8" id="KW-0479">Metal-binding</keyword>
<dbReference type="NCBIfam" id="TIGR01525">
    <property type="entry name" value="ATPase-IB_hvy"/>
    <property type="match status" value="1"/>
</dbReference>
<dbReference type="Pfam" id="PF00403">
    <property type="entry name" value="HMA"/>
    <property type="match status" value="1"/>
</dbReference>
<dbReference type="InterPro" id="IPR023299">
    <property type="entry name" value="ATPase_P-typ_cyto_dom_N"/>
</dbReference>
<evidence type="ECO:0000256" key="2">
    <source>
        <dbReference type="ARBA" id="ARBA00006024"/>
    </source>
</evidence>
<feature type="domain" description="HMA" evidence="9">
    <location>
        <begin position="114"/>
        <end position="180"/>
    </location>
</feature>
<feature type="transmembrane region" description="Helical" evidence="8">
    <location>
        <begin position="812"/>
        <end position="835"/>
    </location>
</feature>
<dbReference type="InterPro" id="IPR021993">
    <property type="entry name" value="ATPase-cat-bd"/>
</dbReference>
<dbReference type="Pfam" id="PF12156">
    <property type="entry name" value="ATPase-cat_bd"/>
    <property type="match status" value="1"/>
</dbReference>
<dbReference type="InterPro" id="IPR008250">
    <property type="entry name" value="ATPase_P-typ_transduc_dom_A_sf"/>
</dbReference>
<dbReference type="InterPro" id="IPR001757">
    <property type="entry name" value="P_typ_ATPase"/>
</dbReference>
<feature type="transmembrane region" description="Helical" evidence="8">
    <location>
        <begin position="233"/>
        <end position="250"/>
    </location>
</feature>
<keyword evidence="8" id="KW-1003">Cell membrane</keyword>
<feature type="transmembrane region" description="Helical" evidence="8">
    <location>
        <begin position="447"/>
        <end position="469"/>
    </location>
</feature>
<dbReference type="NCBIfam" id="TIGR01494">
    <property type="entry name" value="ATPase_P-type"/>
    <property type="match status" value="1"/>
</dbReference>
<dbReference type="InterPro" id="IPR027256">
    <property type="entry name" value="P-typ_ATPase_IB"/>
</dbReference>
<keyword evidence="8" id="KW-0067">ATP-binding</keyword>
<name>A0ABS8NDK1_9BACT</name>
<comment type="similarity">
    <text evidence="2 8">Belongs to the cation transport ATPase (P-type) (TC 3.A.3) family. Type IB subfamily.</text>
</comment>
<evidence type="ECO:0000256" key="1">
    <source>
        <dbReference type="ARBA" id="ARBA00004370"/>
    </source>
</evidence>
<dbReference type="PROSITE" id="PS00154">
    <property type="entry name" value="ATPASE_E1_E2"/>
    <property type="match status" value="1"/>
</dbReference>
<dbReference type="Gene3D" id="2.70.150.10">
    <property type="entry name" value="Calcium-transporting ATPase, cytoplasmic transduction domain A"/>
    <property type="match status" value="1"/>
</dbReference>
<dbReference type="InterPro" id="IPR023298">
    <property type="entry name" value="ATPase_P-typ_TM_dom_sf"/>
</dbReference>
<dbReference type="InterPro" id="IPR023214">
    <property type="entry name" value="HAD_sf"/>
</dbReference>
<reference evidence="10" key="1">
    <citation type="submission" date="2021-11" db="EMBL/GenBank/DDBJ databases">
        <title>Genome sequence.</title>
        <authorList>
            <person name="Sun Q."/>
        </authorList>
    </citation>
    <scope>NUCLEOTIDE SEQUENCE</scope>
    <source>
        <strain evidence="10">JC740</strain>
    </source>
</reference>
<dbReference type="PANTHER" id="PTHR46594">
    <property type="entry name" value="P-TYPE CATION-TRANSPORTING ATPASE"/>
    <property type="match status" value="1"/>
</dbReference>
<dbReference type="NCBIfam" id="TIGR01511">
    <property type="entry name" value="ATPase-IB1_Cu"/>
    <property type="match status" value="1"/>
</dbReference>
<dbReference type="SUPFAM" id="SSF55008">
    <property type="entry name" value="HMA, heavy metal-associated domain"/>
    <property type="match status" value="1"/>
</dbReference>
<keyword evidence="11" id="KW-1185">Reference proteome</keyword>
<dbReference type="InterPro" id="IPR036412">
    <property type="entry name" value="HAD-like_sf"/>
</dbReference>
<evidence type="ECO:0000256" key="6">
    <source>
        <dbReference type="ARBA" id="ARBA00022989"/>
    </source>
</evidence>
<keyword evidence="7 8" id="KW-0472">Membrane</keyword>
<dbReference type="InterPro" id="IPR036163">
    <property type="entry name" value="HMA_dom_sf"/>
</dbReference>
<dbReference type="Gene3D" id="3.40.50.1000">
    <property type="entry name" value="HAD superfamily/HAD-like"/>
    <property type="match status" value="1"/>
</dbReference>
<dbReference type="EMBL" id="JAJKFW010000006">
    <property type="protein sequence ID" value="MCC9641484.1"/>
    <property type="molecule type" value="Genomic_DNA"/>
</dbReference>
<keyword evidence="3 8" id="KW-0812">Transmembrane</keyword>
<evidence type="ECO:0000256" key="8">
    <source>
        <dbReference type="RuleBase" id="RU362081"/>
    </source>
</evidence>
<feature type="transmembrane region" description="Helical" evidence="8">
    <location>
        <begin position="295"/>
        <end position="312"/>
    </location>
</feature>
<dbReference type="SUPFAM" id="SSF81665">
    <property type="entry name" value="Calcium ATPase, transmembrane domain M"/>
    <property type="match status" value="1"/>
</dbReference>
<dbReference type="SUPFAM" id="SSF56784">
    <property type="entry name" value="HAD-like"/>
    <property type="match status" value="1"/>
</dbReference>
<evidence type="ECO:0000256" key="4">
    <source>
        <dbReference type="ARBA" id="ARBA00022723"/>
    </source>
</evidence>
<sequence length="840" mass="89488">MSSPLGSINPISSADNDIQTLPCIHCGEPTEVAMDTDPQVVFCCNGCRGAYELIHGWGLENYYGLRDQLSGASQPVDRNGQSVSEASLAERYAVFDRAEYLGRSEPKEQSDGTMVCELAVHGLHCAACAWLIENVATRTPGWLDARVKMSEHTMRVVFDPKTISLSRIAQPLDRLGYELSPLPEHREDHFRQENQRLLIQIAFAGFCAANAMWIAIALYAGEASDVEESHWSFLRWVGTGLGLAAVAFPGRTFFQGAWASIKTRTPHMDLPVALGLAVGTIAGVVAAISGRGESYFDSLAVLVFLLLIGRWIQFRQQHRAAKAVDLLLRITPRHANRIQFDGQTELVLVDNLRVGDHVRVMAGQSVPVDGVVLSGASSVDQSLLTGESLPVPVKTDSPVSAGTVNLQSPLDIRVESIGRDSRIGQVMQTVEEATSKKIPIVQLADRIGGYFVVIVTLLACLTFACWFSEGLGTAASRATSLLIVACPCALALATPLAIAVALGRAAKRKILIRDGSSLQSLATTGKIWFDKTGTLTEGRPRAEHVHGDQQAIGIAAAIERECQHPIARAIAKEAERLNISQPTDASLQQVHAGGVSGRCEGSTVLVGNVAFMKMEGVHLPTAIIDACDRCTQQGASPNIIAVDGVATCVLAVRDPLKPKVARFIDSLRQQGWDVGILSGDHVKIVEGVASQLGIAKTSALGGLTPEDKLRQIQADQSVADGRSSPSVVMVGDGANDAAALAAADVGIAVRGGAEVSLQAAPIYVATDEMNAIENLMHAADRTQRLIHTTFAASLSYNVIAVILAMTGHISPLTAAILMPISSVTVLALTLAWPVFPKIKP</sequence>
<gene>
    <name evidence="10" type="ORF">LOC71_04305</name>
</gene>
<dbReference type="Pfam" id="PF00702">
    <property type="entry name" value="Hydrolase"/>
    <property type="match status" value="1"/>
</dbReference>
<evidence type="ECO:0000256" key="3">
    <source>
        <dbReference type="ARBA" id="ARBA00022692"/>
    </source>
</evidence>
<dbReference type="SFLD" id="SFLDF00027">
    <property type="entry name" value="p-type_atpase"/>
    <property type="match status" value="1"/>
</dbReference>
<evidence type="ECO:0000256" key="7">
    <source>
        <dbReference type="ARBA" id="ARBA00023136"/>
    </source>
</evidence>
<dbReference type="InterPro" id="IPR018303">
    <property type="entry name" value="ATPase_P-typ_P_site"/>
</dbReference>
<dbReference type="PANTHER" id="PTHR46594:SF4">
    <property type="entry name" value="P-TYPE CATION-TRANSPORTING ATPASE"/>
    <property type="match status" value="1"/>
</dbReference>
<feature type="transmembrane region" description="Helical" evidence="8">
    <location>
        <begin position="481"/>
        <end position="503"/>
    </location>
</feature>
<feature type="transmembrane region" description="Helical" evidence="8">
    <location>
        <begin position="270"/>
        <end position="289"/>
    </location>
</feature>
<keyword evidence="8" id="KW-0547">Nucleotide-binding</keyword>
<accession>A0ABS8NDK1</accession>
<evidence type="ECO:0000256" key="5">
    <source>
        <dbReference type="ARBA" id="ARBA00022967"/>
    </source>
</evidence>
<comment type="caution">
    <text evidence="10">The sequence shown here is derived from an EMBL/GenBank/DDBJ whole genome shotgun (WGS) entry which is preliminary data.</text>
</comment>
<dbReference type="Gene3D" id="3.40.1110.10">
    <property type="entry name" value="Calcium-transporting ATPase, cytoplasmic domain N"/>
    <property type="match status" value="1"/>
</dbReference>
<dbReference type="CDD" id="cd00371">
    <property type="entry name" value="HMA"/>
    <property type="match status" value="1"/>
</dbReference>
<evidence type="ECO:0000313" key="11">
    <source>
        <dbReference type="Proteomes" id="UP001430306"/>
    </source>
</evidence>
<organism evidence="10 11">
    <name type="scientific">Rhodopirellula halodulae</name>
    <dbReference type="NCBI Taxonomy" id="2894198"/>
    <lineage>
        <taxon>Bacteria</taxon>
        <taxon>Pseudomonadati</taxon>
        <taxon>Planctomycetota</taxon>
        <taxon>Planctomycetia</taxon>
        <taxon>Pirellulales</taxon>
        <taxon>Pirellulaceae</taxon>
        <taxon>Rhodopirellula</taxon>
    </lineage>
</organism>
<dbReference type="SUPFAM" id="SSF81653">
    <property type="entry name" value="Calcium ATPase, transduction domain A"/>
    <property type="match status" value="1"/>
</dbReference>
<dbReference type="Pfam" id="PF00122">
    <property type="entry name" value="E1-E2_ATPase"/>
    <property type="match status" value="1"/>
</dbReference>
<proteinExistence type="inferred from homology"/>
<protein>
    <submittedName>
        <fullName evidence="10">Heavy metal translocating P-type ATPase</fullName>
    </submittedName>
</protein>
<dbReference type="PROSITE" id="PS50846">
    <property type="entry name" value="HMA_2"/>
    <property type="match status" value="1"/>
</dbReference>
<dbReference type="SFLD" id="SFLDG00002">
    <property type="entry name" value="C1.7:_P-type_atpase_like"/>
    <property type="match status" value="1"/>
</dbReference>
<dbReference type="RefSeq" id="WP_230271644.1">
    <property type="nucleotide sequence ID" value="NZ_JAJKFW010000006.1"/>
</dbReference>
<comment type="subcellular location">
    <subcellularLocation>
        <location evidence="8">Cell membrane</location>
    </subcellularLocation>
    <subcellularLocation>
        <location evidence="1">Membrane</location>
    </subcellularLocation>
</comment>
<evidence type="ECO:0000313" key="10">
    <source>
        <dbReference type="EMBL" id="MCC9641484.1"/>
    </source>
</evidence>
<feature type="transmembrane region" description="Helical" evidence="8">
    <location>
        <begin position="197"/>
        <end position="221"/>
    </location>
</feature>
<dbReference type="Gene3D" id="3.30.70.100">
    <property type="match status" value="1"/>
</dbReference>
<dbReference type="PRINTS" id="PR00119">
    <property type="entry name" value="CATATPASE"/>
</dbReference>
<dbReference type="Proteomes" id="UP001430306">
    <property type="component" value="Unassembled WGS sequence"/>
</dbReference>
<keyword evidence="6 8" id="KW-1133">Transmembrane helix</keyword>
<dbReference type="InterPro" id="IPR044492">
    <property type="entry name" value="P_typ_ATPase_HD_dom"/>
</dbReference>